<keyword evidence="2" id="KW-1133">Transmembrane helix</keyword>
<evidence type="ECO:0000313" key="4">
    <source>
        <dbReference type="Proteomes" id="UP001596065"/>
    </source>
</evidence>
<protein>
    <submittedName>
        <fullName evidence="3">Uncharacterized protein</fullName>
    </submittedName>
</protein>
<evidence type="ECO:0000256" key="2">
    <source>
        <dbReference type="SAM" id="Phobius"/>
    </source>
</evidence>
<evidence type="ECO:0000256" key="1">
    <source>
        <dbReference type="SAM" id="MobiDB-lite"/>
    </source>
</evidence>
<dbReference type="RefSeq" id="WP_344347902.1">
    <property type="nucleotide sequence ID" value="NZ_BAAASM010000013.1"/>
</dbReference>
<gene>
    <name evidence="3" type="ORF">ACFP3J_12750</name>
</gene>
<reference evidence="4" key="1">
    <citation type="journal article" date="2019" name="Int. J. Syst. Evol. Microbiol.">
        <title>The Global Catalogue of Microorganisms (GCM) 10K type strain sequencing project: providing services to taxonomists for standard genome sequencing and annotation.</title>
        <authorList>
            <consortium name="The Broad Institute Genomics Platform"/>
            <consortium name="The Broad Institute Genome Sequencing Center for Infectious Disease"/>
            <person name="Wu L."/>
            <person name="Ma J."/>
        </authorList>
    </citation>
    <scope>NUCLEOTIDE SEQUENCE [LARGE SCALE GENOMIC DNA]</scope>
    <source>
        <strain evidence="4">KCTC 5701</strain>
    </source>
</reference>
<evidence type="ECO:0000313" key="3">
    <source>
        <dbReference type="EMBL" id="MFC5656351.1"/>
    </source>
</evidence>
<accession>A0ABW0WHX2</accession>
<dbReference type="EMBL" id="JBHSOE010000017">
    <property type="protein sequence ID" value="MFC5656351.1"/>
    <property type="molecule type" value="Genomic_DNA"/>
</dbReference>
<sequence>MPDKITPAGTGTRTGAPAGTRTGAGAVRGLVVGCLGCGGLVVALVLALVAVLAWNAWNTGDGTDLPRVAPKDRADRAFAYSRQAYDVMGFTRALPPGAGGTGVRTRNAFGAEYCHDGGPLGMEDRTVDGAYRLYHEWALDHVPAGRAVPGLRRLHRRLADEGWRVTSYTEGGTGKDWSLYVQRDHRAEWMTFTWDPERQYFTGGAGVPCAYDPSWTHSDTDTYDPDTAAEAVTPSVLGPGGR</sequence>
<feature type="region of interest" description="Disordered" evidence="1">
    <location>
        <begin position="1"/>
        <end position="20"/>
    </location>
</feature>
<feature type="region of interest" description="Disordered" evidence="1">
    <location>
        <begin position="218"/>
        <end position="242"/>
    </location>
</feature>
<name>A0ABW0WHX2_STRNO</name>
<comment type="caution">
    <text evidence="3">The sequence shown here is derived from an EMBL/GenBank/DDBJ whole genome shotgun (WGS) entry which is preliminary data.</text>
</comment>
<dbReference type="Proteomes" id="UP001596065">
    <property type="component" value="Unassembled WGS sequence"/>
</dbReference>
<keyword evidence="2" id="KW-0472">Membrane</keyword>
<keyword evidence="4" id="KW-1185">Reference proteome</keyword>
<keyword evidence="2" id="KW-0812">Transmembrane</keyword>
<proteinExistence type="predicted"/>
<organism evidence="3 4">
    <name type="scientific">Streptomyces nogalater</name>
    <dbReference type="NCBI Taxonomy" id="38314"/>
    <lineage>
        <taxon>Bacteria</taxon>
        <taxon>Bacillati</taxon>
        <taxon>Actinomycetota</taxon>
        <taxon>Actinomycetes</taxon>
        <taxon>Kitasatosporales</taxon>
        <taxon>Streptomycetaceae</taxon>
        <taxon>Streptomyces</taxon>
    </lineage>
</organism>
<feature type="transmembrane region" description="Helical" evidence="2">
    <location>
        <begin position="30"/>
        <end position="57"/>
    </location>
</feature>